<evidence type="ECO:0000256" key="1">
    <source>
        <dbReference type="SAM" id="MobiDB-lite"/>
    </source>
</evidence>
<dbReference type="Gene3D" id="3.40.50.2000">
    <property type="entry name" value="Glycogen Phosphorylase B"/>
    <property type="match status" value="1"/>
</dbReference>
<evidence type="ECO:0000313" key="2">
    <source>
        <dbReference type="EMBL" id="KUO18268.1"/>
    </source>
</evidence>
<accession>A0A101UWQ2</accession>
<evidence type="ECO:0000313" key="3">
    <source>
        <dbReference type="Proteomes" id="UP000053260"/>
    </source>
</evidence>
<sequence length="96" mass="9552">MLAGSTAPLGHSIAERMSLPSIGVHLQPLAPTGEFAPPMLRTGSWGAVGNRIAGHAVNLAVERVFAATVPEVRGTTGTASRQGPPHAVVGAGPGGP</sequence>
<reference evidence="2 3" key="1">
    <citation type="submission" date="2015-10" db="EMBL/GenBank/DDBJ databases">
        <title>Draft genome sequence of Streptomyces sp. RV15, isolated from a marine sponge.</title>
        <authorList>
            <person name="Ruckert C."/>
            <person name="Abdelmohsen U.R."/>
            <person name="Winkler A."/>
            <person name="Hentschel U."/>
            <person name="Kalinowski J."/>
            <person name="Kampfer P."/>
            <person name="Glaeser S."/>
        </authorList>
    </citation>
    <scope>NUCLEOTIDE SEQUENCE [LARGE SCALE GENOMIC DNA]</scope>
    <source>
        <strain evidence="2 3">RV15</strain>
    </source>
</reference>
<proteinExistence type="predicted"/>
<name>A0A101UWQ2_9ACTN</name>
<dbReference type="EMBL" id="LMXB01000067">
    <property type="protein sequence ID" value="KUO18268.1"/>
    <property type="molecule type" value="Genomic_DNA"/>
</dbReference>
<organism evidence="2 3">
    <name type="scientific">Streptomyces dysideae</name>
    <dbReference type="NCBI Taxonomy" id="909626"/>
    <lineage>
        <taxon>Bacteria</taxon>
        <taxon>Bacillati</taxon>
        <taxon>Actinomycetota</taxon>
        <taxon>Actinomycetes</taxon>
        <taxon>Kitasatosporales</taxon>
        <taxon>Streptomycetaceae</taxon>
        <taxon>Streptomyces</taxon>
    </lineage>
</organism>
<dbReference type="Proteomes" id="UP000053260">
    <property type="component" value="Unassembled WGS sequence"/>
</dbReference>
<dbReference type="STRING" id="909626.AQJ91_26370"/>
<feature type="region of interest" description="Disordered" evidence="1">
    <location>
        <begin position="73"/>
        <end position="96"/>
    </location>
</feature>
<keyword evidence="3" id="KW-1185">Reference proteome</keyword>
<dbReference type="AlphaFoldDB" id="A0A101UWQ2"/>
<gene>
    <name evidence="2" type="ORF">AQJ91_26370</name>
</gene>
<protein>
    <submittedName>
        <fullName evidence="2">Uncharacterized protein</fullName>
    </submittedName>
</protein>
<comment type="caution">
    <text evidence="2">The sequence shown here is derived from an EMBL/GenBank/DDBJ whole genome shotgun (WGS) entry which is preliminary data.</text>
</comment>